<keyword evidence="3" id="KW-1185">Reference proteome</keyword>
<gene>
    <name evidence="2" type="ORF">GCM10009613_05990</name>
</gene>
<name>A0ABP4I4N3_9PSEU</name>
<sequence>MPVELNHTILKAHDRRGTAEFIAEILGLPEPESFADDHFLIIRLSNDSSIDVMRVDDPFDMEHYAFKVSEEEFDQIFGRIKAKDVKYWADPFMQVPDQINELDGGRGVYFLEPGGHSLEVLTKPYGKETEALGLQNERRAPGKFPGA</sequence>
<dbReference type="RefSeq" id="WP_344018048.1">
    <property type="nucleotide sequence ID" value="NZ_BAAAJK010000002.1"/>
</dbReference>
<proteinExistence type="predicted"/>
<dbReference type="PROSITE" id="PS51819">
    <property type="entry name" value="VOC"/>
    <property type="match status" value="1"/>
</dbReference>
<protein>
    <submittedName>
        <fullName evidence="2">VOC family protein</fullName>
    </submittedName>
</protein>
<dbReference type="Proteomes" id="UP001501414">
    <property type="component" value="Unassembled WGS sequence"/>
</dbReference>
<dbReference type="CDD" id="cd08351">
    <property type="entry name" value="ChaP_like"/>
    <property type="match status" value="1"/>
</dbReference>
<feature type="domain" description="VOC" evidence="1">
    <location>
        <begin position="4"/>
        <end position="123"/>
    </location>
</feature>
<dbReference type="SUPFAM" id="SSF54593">
    <property type="entry name" value="Glyoxalase/Bleomycin resistance protein/Dihydroxybiphenyl dioxygenase"/>
    <property type="match status" value="1"/>
</dbReference>
<dbReference type="InterPro" id="IPR029068">
    <property type="entry name" value="Glyas_Bleomycin-R_OHBP_Dase"/>
</dbReference>
<dbReference type="Gene3D" id="3.10.180.10">
    <property type="entry name" value="2,3-Dihydroxybiphenyl 1,2-Dioxygenase, domain 1"/>
    <property type="match status" value="1"/>
</dbReference>
<accession>A0ABP4I4N3</accession>
<evidence type="ECO:0000313" key="3">
    <source>
        <dbReference type="Proteomes" id="UP001501414"/>
    </source>
</evidence>
<evidence type="ECO:0000259" key="1">
    <source>
        <dbReference type="PROSITE" id="PS51819"/>
    </source>
</evidence>
<dbReference type="EMBL" id="BAAAJK010000002">
    <property type="protein sequence ID" value="GAA1380909.1"/>
    <property type="molecule type" value="Genomic_DNA"/>
</dbReference>
<evidence type="ECO:0000313" key="2">
    <source>
        <dbReference type="EMBL" id="GAA1380909.1"/>
    </source>
</evidence>
<dbReference type="InterPro" id="IPR037523">
    <property type="entry name" value="VOC_core"/>
</dbReference>
<reference evidence="3" key="1">
    <citation type="journal article" date="2019" name="Int. J. Syst. Evol. Microbiol.">
        <title>The Global Catalogue of Microorganisms (GCM) 10K type strain sequencing project: providing services to taxonomists for standard genome sequencing and annotation.</title>
        <authorList>
            <consortium name="The Broad Institute Genomics Platform"/>
            <consortium name="The Broad Institute Genome Sequencing Center for Infectious Disease"/>
            <person name="Wu L."/>
            <person name="Ma J."/>
        </authorList>
    </citation>
    <scope>NUCLEOTIDE SEQUENCE [LARGE SCALE GENOMIC DNA]</scope>
    <source>
        <strain evidence="3">JCM 11896</strain>
    </source>
</reference>
<organism evidence="2 3">
    <name type="scientific">Pseudonocardia kongjuensis</name>
    <dbReference type="NCBI Taxonomy" id="102227"/>
    <lineage>
        <taxon>Bacteria</taxon>
        <taxon>Bacillati</taxon>
        <taxon>Actinomycetota</taxon>
        <taxon>Actinomycetes</taxon>
        <taxon>Pseudonocardiales</taxon>
        <taxon>Pseudonocardiaceae</taxon>
        <taxon>Pseudonocardia</taxon>
    </lineage>
</organism>
<comment type="caution">
    <text evidence="2">The sequence shown here is derived from an EMBL/GenBank/DDBJ whole genome shotgun (WGS) entry which is preliminary data.</text>
</comment>